<dbReference type="SUPFAM" id="SSF143631">
    <property type="entry name" value="ApbE-like"/>
    <property type="match status" value="1"/>
</dbReference>
<dbReference type="PROSITE" id="PS51318">
    <property type="entry name" value="TAT"/>
    <property type="match status" value="1"/>
</dbReference>
<dbReference type="InterPro" id="IPR006311">
    <property type="entry name" value="TAT_signal"/>
</dbReference>
<dbReference type="Gene3D" id="3.10.520.10">
    <property type="entry name" value="ApbE-like domains"/>
    <property type="match status" value="1"/>
</dbReference>
<evidence type="ECO:0000256" key="1">
    <source>
        <dbReference type="ARBA" id="ARBA00011955"/>
    </source>
</evidence>
<sequence length="331" mass="35027">MTRRRVIRLMAAGGLMSCGASLAGASGAWAGSASSLHLWHGQALGADVSLQIYHADKSQADRIIDNAVGLLREMEGLFSLYRTDSLLNQLNTTGMLLKPAVPFLDLLRTAQQVSHATQGAFDITVQPLWQFYKNHFTAGRKTVSDLSAADLATVRRHIGYDGLLVTADKIAFARPGMAATLNGIAQGYVTDQVSAYLAQEGLTEVLVDMGEYRALGPQAGGAPWRIGLADPFRPGGLADVLEMRGGAVATSSGGGDIFDAQGDYHHLLDPRTGLSPSRYASVTVTAPEATTADALSTAFCSLSEPDIKTCLKSFSGTHVRLTDPQGHVALL</sequence>
<dbReference type="AlphaFoldDB" id="A0A2G4YLT1"/>
<evidence type="ECO:0000256" key="2">
    <source>
        <dbReference type="ARBA" id="ARBA00016337"/>
    </source>
</evidence>
<dbReference type="PANTHER" id="PTHR30040">
    <property type="entry name" value="THIAMINE BIOSYNTHESIS LIPOPROTEIN APBE"/>
    <property type="match status" value="1"/>
</dbReference>
<comment type="similarity">
    <text evidence="10">Belongs to the ApbE family.</text>
</comment>
<dbReference type="PANTHER" id="PTHR30040:SF2">
    <property type="entry name" value="FAD:PROTEIN FMN TRANSFERASE"/>
    <property type="match status" value="1"/>
</dbReference>
<keyword evidence="12" id="KW-0732">Signal</keyword>
<keyword evidence="7 10" id="KW-0460">Magnesium</keyword>
<dbReference type="InterPro" id="IPR024932">
    <property type="entry name" value="ApbE"/>
</dbReference>
<evidence type="ECO:0000256" key="8">
    <source>
        <dbReference type="ARBA" id="ARBA00031306"/>
    </source>
</evidence>
<dbReference type="GO" id="GO:0046872">
    <property type="term" value="F:metal ion binding"/>
    <property type="evidence" value="ECO:0007669"/>
    <property type="project" value="UniProtKB-UniRule"/>
</dbReference>
<comment type="cofactor">
    <cofactor evidence="11">
        <name>Mg(2+)</name>
        <dbReference type="ChEBI" id="CHEBI:18420"/>
    </cofactor>
    <cofactor evidence="11">
        <name>Mn(2+)</name>
        <dbReference type="ChEBI" id="CHEBI:29035"/>
    </cofactor>
    <text evidence="11">Magnesium. Can also use manganese.</text>
</comment>
<keyword evidence="5 10" id="KW-0479">Metal-binding</keyword>
<protein>
    <recommendedName>
        <fullName evidence="2 10">FAD:protein FMN transferase</fullName>
        <ecNumber evidence="1 10">2.7.1.180</ecNumber>
    </recommendedName>
    <alternativeName>
        <fullName evidence="8 10">Flavin transferase</fullName>
    </alternativeName>
</protein>
<proteinExistence type="inferred from homology"/>
<dbReference type="GO" id="GO:0016740">
    <property type="term" value="F:transferase activity"/>
    <property type="evidence" value="ECO:0007669"/>
    <property type="project" value="UniProtKB-UniRule"/>
</dbReference>
<dbReference type="EMBL" id="PDEM01000033">
    <property type="protein sequence ID" value="PHZ83261.1"/>
    <property type="molecule type" value="Genomic_DNA"/>
</dbReference>
<evidence type="ECO:0000256" key="6">
    <source>
        <dbReference type="ARBA" id="ARBA00022827"/>
    </source>
</evidence>
<keyword evidence="14" id="KW-1185">Reference proteome</keyword>
<dbReference type="EC" id="2.7.1.180" evidence="1 10"/>
<comment type="catalytic activity">
    <reaction evidence="9 10">
        <text>L-threonyl-[protein] + FAD = FMN-L-threonyl-[protein] + AMP + H(+)</text>
        <dbReference type="Rhea" id="RHEA:36847"/>
        <dbReference type="Rhea" id="RHEA-COMP:11060"/>
        <dbReference type="Rhea" id="RHEA-COMP:11061"/>
        <dbReference type="ChEBI" id="CHEBI:15378"/>
        <dbReference type="ChEBI" id="CHEBI:30013"/>
        <dbReference type="ChEBI" id="CHEBI:57692"/>
        <dbReference type="ChEBI" id="CHEBI:74257"/>
        <dbReference type="ChEBI" id="CHEBI:456215"/>
        <dbReference type="EC" id="2.7.1.180"/>
    </reaction>
</comment>
<dbReference type="Pfam" id="PF02424">
    <property type="entry name" value="ApbE"/>
    <property type="match status" value="1"/>
</dbReference>
<dbReference type="InParanoid" id="A0A2G4YLT1"/>
<evidence type="ECO:0000313" key="13">
    <source>
        <dbReference type="EMBL" id="PHZ83261.1"/>
    </source>
</evidence>
<dbReference type="InterPro" id="IPR003374">
    <property type="entry name" value="ApbE-like_sf"/>
</dbReference>
<comment type="caution">
    <text evidence="13">The sequence shown here is derived from an EMBL/GenBank/DDBJ whole genome shotgun (WGS) entry which is preliminary data.</text>
</comment>
<feature type="binding site" evidence="11">
    <location>
        <position position="183"/>
    </location>
    <ligand>
        <name>Mg(2+)</name>
        <dbReference type="ChEBI" id="CHEBI:18420"/>
    </ligand>
</feature>
<dbReference type="PIRSF" id="PIRSF006268">
    <property type="entry name" value="ApbE"/>
    <property type="match status" value="1"/>
</dbReference>
<organism evidence="13 14">
    <name type="scientific">Paremcibacter congregatus</name>
    <dbReference type="NCBI Taxonomy" id="2043170"/>
    <lineage>
        <taxon>Bacteria</taxon>
        <taxon>Pseudomonadati</taxon>
        <taxon>Pseudomonadota</taxon>
        <taxon>Alphaproteobacteria</taxon>
        <taxon>Emcibacterales</taxon>
        <taxon>Emcibacteraceae</taxon>
        <taxon>Paremcibacter</taxon>
    </lineage>
</organism>
<evidence type="ECO:0000256" key="9">
    <source>
        <dbReference type="ARBA" id="ARBA00048540"/>
    </source>
</evidence>
<evidence type="ECO:0000256" key="5">
    <source>
        <dbReference type="ARBA" id="ARBA00022723"/>
    </source>
</evidence>
<evidence type="ECO:0000256" key="10">
    <source>
        <dbReference type="PIRNR" id="PIRNR006268"/>
    </source>
</evidence>
<dbReference type="RefSeq" id="WP_099475154.1">
    <property type="nucleotide sequence ID" value="NZ_CP041025.1"/>
</dbReference>
<feature type="binding site" evidence="11">
    <location>
        <position position="297"/>
    </location>
    <ligand>
        <name>Mg(2+)</name>
        <dbReference type="ChEBI" id="CHEBI:18420"/>
    </ligand>
</feature>
<evidence type="ECO:0000256" key="3">
    <source>
        <dbReference type="ARBA" id="ARBA00022630"/>
    </source>
</evidence>
<accession>A0A2G4YLT1</accession>
<evidence type="ECO:0000256" key="7">
    <source>
        <dbReference type="ARBA" id="ARBA00022842"/>
    </source>
</evidence>
<evidence type="ECO:0000313" key="14">
    <source>
        <dbReference type="Proteomes" id="UP000229730"/>
    </source>
</evidence>
<name>A0A2G4YLT1_9PROT</name>
<evidence type="ECO:0000256" key="4">
    <source>
        <dbReference type="ARBA" id="ARBA00022679"/>
    </source>
</evidence>
<feature type="chain" id="PRO_5039938092" description="FAD:protein FMN transferase" evidence="12">
    <location>
        <begin position="31"/>
        <end position="331"/>
    </location>
</feature>
<dbReference type="Proteomes" id="UP000229730">
    <property type="component" value="Unassembled WGS sequence"/>
</dbReference>
<gene>
    <name evidence="13" type="ORF">CRD36_16955</name>
</gene>
<evidence type="ECO:0000256" key="12">
    <source>
        <dbReference type="SAM" id="SignalP"/>
    </source>
</evidence>
<reference evidence="13 14" key="1">
    <citation type="submission" date="2017-10" db="EMBL/GenBank/DDBJ databases">
        <title>Frigbacter circumglobatus gen. nov. sp. nov., isolated from sediment cultured in situ.</title>
        <authorList>
            <person name="Zhao Z."/>
        </authorList>
    </citation>
    <scope>NUCLEOTIDE SEQUENCE [LARGE SCALE GENOMIC DNA]</scope>
    <source>
        <strain evidence="13 14">ZYL</strain>
    </source>
</reference>
<feature type="signal peptide" evidence="12">
    <location>
        <begin position="1"/>
        <end position="30"/>
    </location>
</feature>
<evidence type="ECO:0000256" key="11">
    <source>
        <dbReference type="PIRSR" id="PIRSR006268-2"/>
    </source>
</evidence>
<keyword evidence="6 10" id="KW-0274">FAD</keyword>
<feature type="binding site" evidence="11">
    <location>
        <position position="293"/>
    </location>
    <ligand>
        <name>Mg(2+)</name>
        <dbReference type="ChEBI" id="CHEBI:18420"/>
    </ligand>
</feature>
<dbReference type="FunCoup" id="A0A2G4YLT1">
    <property type="interactions" value="88"/>
</dbReference>
<keyword evidence="3 10" id="KW-0285">Flavoprotein</keyword>
<keyword evidence="4 10" id="KW-0808">Transferase</keyword>